<dbReference type="InterPro" id="IPR033788">
    <property type="entry name" value="VbhA-like"/>
</dbReference>
<dbReference type="RefSeq" id="WP_306346929.1">
    <property type="nucleotide sequence ID" value="NZ_JASAVU010000006.1"/>
</dbReference>
<keyword evidence="3" id="KW-1185">Reference proteome</keyword>
<dbReference type="AlphaFoldDB" id="A0AAW8CJ66"/>
<evidence type="ECO:0000313" key="3">
    <source>
        <dbReference type="Proteomes" id="UP001226020"/>
    </source>
</evidence>
<gene>
    <name evidence="2" type="ORF">QJU57_05965</name>
</gene>
<dbReference type="InterPro" id="IPR043038">
    <property type="entry name" value="VbhA_sf"/>
</dbReference>
<dbReference type="InterPro" id="IPR041535">
    <property type="entry name" value="VbhA"/>
</dbReference>
<reference evidence="2 3" key="1">
    <citation type="journal article" date="2023" name="Front. Microbiol.">
        <title>Phylogeography and host specificity of Pasteurellaceae pathogenic to sea-farmed fish in the north-east Atlantic.</title>
        <authorList>
            <person name="Gulla S."/>
            <person name="Colquhoun D.J."/>
            <person name="Olsen A.B."/>
            <person name="Spilsberg B."/>
            <person name="Lagesen K."/>
            <person name="Aakesson C.P."/>
            <person name="Strom S."/>
            <person name="Manji F."/>
            <person name="Birkbeck T.H."/>
            <person name="Nilsen H.K."/>
        </authorList>
    </citation>
    <scope>NUCLEOTIDE SEQUENCE [LARGE SCALE GENOMIC DNA]</scope>
    <source>
        <strain evidence="2 3">NVIB3131</strain>
    </source>
</reference>
<dbReference type="Pfam" id="PF18495">
    <property type="entry name" value="VbhA"/>
    <property type="match status" value="1"/>
</dbReference>
<organism evidence="2 3">
    <name type="scientific">Phocoenobacter atlanticus subsp. atlanticus</name>
    <dbReference type="NCBI Taxonomy" id="3061285"/>
    <lineage>
        <taxon>Bacteria</taxon>
        <taxon>Pseudomonadati</taxon>
        <taxon>Pseudomonadota</taxon>
        <taxon>Gammaproteobacteria</taxon>
        <taxon>Pasteurellales</taxon>
        <taxon>Pasteurellaceae</taxon>
        <taxon>Phocoenobacter</taxon>
        <taxon>Phocoenobacter atlanticus</taxon>
    </lineage>
</organism>
<dbReference type="Gene3D" id="1.10.8.1050">
    <property type="entry name" value="Antitoxin VbhA-like"/>
    <property type="match status" value="1"/>
</dbReference>
<proteinExistence type="predicted"/>
<evidence type="ECO:0000259" key="1">
    <source>
        <dbReference type="Pfam" id="PF18495"/>
    </source>
</evidence>
<sequence>MEYAKASVGLEGIYLSDELLELSDNYIAGYLTPDEYKKVFFEIVDR</sequence>
<dbReference type="Proteomes" id="UP001226020">
    <property type="component" value="Unassembled WGS sequence"/>
</dbReference>
<accession>A0AAW8CJ66</accession>
<dbReference type="GeneID" id="300272171"/>
<comment type="caution">
    <text evidence="2">The sequence shown here is derived from an EMBL/GenBank/DDBJ whole genome shotgun (WGS) entry which is preliminary data.</text>
</comment>
<feature type="domain" description="Antitoxin VbhA" evidence="1">
    <location>
        <begin position="4"/>
        <end position="38"/>
    </location>
</feature>
<evidence type="ECO:0000313" key="2">
    <source>
        <dbReference type="EMBL" id="MDP8148619.1"/>
    </source>
</evidence>
<protein>
    <submittedName>
        <fullName evidence="2">Antitoxin VbhA family protein</fullName>
    </submittedName>
</protein>
<name>A0AAW8CJ66_9PAST</name>
<dbReference type="EMBL" id="JASAXT010000008">
    <property type="protein sequence ID" value="MDP8148619.1"/>
    <property type="molecule type" value="Genomic_DNA"/>
</dbReference>
<dbReference type="CDD" id="cd11586">
    <property type="entry name" value="VbhA_like"/>
    <property type="match status" value="1"/>
</dbReference>